<proteinExistence type="inferred from homology"/>
<evidence type="ECO:0000256" key="6">
    <source>
        <dbReference type="ARBA" id="ARBA00023136"/>
    </source>
</evidence>
<dbReference type="PANTHER" id="PTHR33452:SF19">
    <property type="entry name" value="DOXX FAMILY PROTEIN"/>
    <property type="match status" value="1"/>
</dbReference>
<keyword evidence="9" id="KW-1185">Reference proteome</keyword>
<dbReference type="EMBL" id="JACXAF010000004">
    <property type="protein sequence ID" value="MBD1388615.1"/>
    <property type="molecule type" value="Genomic_DNA"/>
</dbReference>
<protein>
    <submittedName>
        <fullName evidence="8">DoxX family protein</fullName>
    </submittedName>
</protein>
<dbReference type="InterPro" id="IPR032808">
    <property type="entry name" value="DoxX"/>
</dbReference>
<keyword evidence="5 7" id="KW-1133">Transmembrane helix</keyword>
<feature type="transmembrane region" description="Helical" evidence="7">
    <location>
        <begin position="20"/>
        <end position="39"/>
    </location>
</feature>
<evidence type="ECO:0000256" key="5">
    <source>
        <dbReference type="ARBA" id="ARBA00022989"/>
    </source>
</evidence>
<organism evidence="8 9">
    <name type="scientific">Neiella litorisoli</name>
    <dbReference type="NCBI Taxonomy" id="2771431"/>
    <lineage>
        <taxon>Bacteria</taxon>
        <taxon>Pseudomonadati</taxon>
        <taxon>Pseudomonadota</taxon>
        <taxon>Gammaproteobacteria</taxon>
        <taxon>Alteromonadales</taxon>
        <taxon>Echinimonadaceae</taxon>
        <taxon>Neiella</taxon>
    </lineage>
</organism>
<dbReference type="InterPro" id="IPR051907">
    <property type="entry name" value="DoxX-like_oxidoreductase"/>
</dbReference>
<feature type="transmembrane region" description="Helical" evidence="7">
    <location>
        <begin position="103"/>
        <end position="122"/>
    </location>
</feature>
<accession>A0A8J6R259</accession>
<feature type="transmembrane region" description="Helical" evidence="7">
    <location>
        <begin position="192"/>
        <end position="214"/>
    </location>
</feature>
<evidence type="ECO:0000313" key="9">
    <source>
        <dbReference type="Proteomes" id="UP000638014"/>
    </source>
</evidence>
<evidence type="ECO:0000313" key="8">
    <source>
        <dbReference type="EMBL" id="MBD1388615.1"/>
    </source>
</evidence>
<gene>
    <name evidence="8" type="ORF">IC617_04165</name>
</gene>
<dbReference type="Pfam" id="PF07681">
    <property type="entry name" value="DoxX"/>
    <property type="match status" value="1"/>
</dbReference>
<dbReference type="GO" id="GO:0005886">
    <property type="term" value="C:plasma membrane"/>
    <property type="evidence" value="ECO:0007669"/>
    <property type="project" value="UniProtKB-SubCell"/>
</dbReference>
<evidence type="ECO:0000256" key="3">
    <source>
        <dbReference type="ARBA" id="ARBA00022475"/>
    </source>
</evidence>
<dbReference type="AlphaFoldDB" id="A0A8J6R259"/>
<comment type="subcellular location">
    <subcellularLocation>
        <location evidence="1">Cell membrane</location>
        <topology evidence="1">Multi-pass membrane protein</topology>
    </subcellularLocation>
</comment>
<evidence type="ECO:0000256" key="2">
    <source>
        <dbReference type="ARBA" id="ARBA00006679"/>
    </source>
</evidence>
<evidence type="ECO:0000256" key="1">
    <source>
        <dbReference type="ARBA" id="ARBA00004651"/>
    </source>
</evidence>
<evidence type="ECO:0000256" key="4">
    <source>
        <dbReference type="ARBA" id="ARBA00022692"/>
    </source>
</evidence>
<sequence>MNSVYAVAQKTIEKVNLADFLAPLVFRLILAPVMIIAGYNKLRIGDADAGMFEQFLAKPNIVAWFGNPEWGLGLPAPDLLAFLAGWAEFGGGWLLLFGLLTRLVVIPLLITMLVAALSVHWVNGWHAIAPANGATSVATFFDWFGFPGAAESLHNSNEVSDRLERIRGIIEANGKPSYLYATGPVVILNNGIQFAAIYFAMLLSLLFTGAGRWLSLDYWLARQIEPAKT</sequence>
<reference evidence="8" key="1">
    <citation type="submission" date="2020-09" db="EMBL/GenBank/DDBJ databases">
        <title>A novel bacterium of genus Neiella, isolated from South China Sea.</title>
        <authorList>
            <person name="Huang H."/>
            <person name="Mo K."/>
            <person name="Hu Y."/>
        </authorList>
    </citation>
    <scope>NUCLEOTIDE SEQUENCE</scope>
    <source>
        <strain evidence="8">HB171785</strain>
    </source>
</reference>
<feature type="transmembrane region" description="Helical" evidence="7">
    <location>
        <begin position="79"/>
        <end position="96"/>
    </location>
</feature>
<keyword evidence="6 7" id="KW-0472">Membrane</keyword>
<evidence type="ECO:0000256" key="7">
    <source>
        <dbReference type="SAM" id="Phobius"/>
    </source>
</evidence>
<comment type="caution">
    <text evidence="8">The sequence shown here is derived from an EMBL/GenBank/DDBJ whole genome shotgun (WGS) entry which is preliminary data.</text>
</comment>
<name>A0A8J6R259_9GAMM</name>
<dbReference type="Proteomes" id="UP000638014">
    <property type="component" value="Unassembled WGS sequence"/>
</dbReference>
<keyword evidence="3" id="KW-1003">Cell membrane</keyword>
<dbReference type="RefSeq" id="WP_191143729.1">
    <property type="nucleotide sequence ID" value="NZ_JACXAF010000004.1"/>
</dbReference>
<dbReference type="PANTHER" id="PTHR33452">
    <property type="entry name" value="OXIDOREDUCTASE CATD-RELATED"/>
    <property type="match status" value="1"/>
</dbReference>
<comment type="similarity">
    <text evidence="2">Belongs to the DoxX family.</text>
</comment>
<keyword evidence="4 7" id="KW-0812">Transmembrane</keyword>